<dbReference type="InterPro" id="IPR036291">
    <property type="entry name" value="NAD(P)-bd_dom_sf"/>
</dbReference>
<dbReference type="GO" id="GO:0016651">
    <property type="term" value="F:oxidoreductase activity, acting on NAD(P)H"/>
    <property type="evidence" value="ECO:0007669"/>
    <property type="project" value="InterPro"/>
</dbReference>
<dbReference type="Pfam" id="PF00107">
    <property type="entry name" value="ADH_zinc_N"/>
    <property type="match status" value="1"/>
</dbReference>
<accession>A0A8H7E0P0</accession>
<protein>
    <recommendedName>
        <fullName evidence="3">Enoyl reductase (ER) domain-containing protein</fullName>
    </recommendedName>
</protein>
<sequence length="348" mass="37870">MATQKAVVVQAPKQAAVVTDWPLPKLRPGFLLVKVCAVALNPTDWKHIDRVGQAGALSGCDYAGVVEETGSGYKKDWKKGDRICGMCHGCDETQLENGAFAEHIVVKADVQLRVPDYLGDEEAATLGVGFVTAGQGLFQAMKLPLPTEPTDVPETILIYGGSTASGTLGIQLAKLAGWRVITTCSPHNFALVQGLGADKVFDYSDKDCGLKIREYTSNQLKYIWDTITLPASMQICAEALTSRSGAHYGCLLKPEFPRKDVTVTLKVGYTFIGETFRKSGHTWEAADLQEDYEFAVGWTAVFEKLLAERKVKVHPPKVMDGGLDKLLDGLDLLRNDKVSGQKLVYMVG</sequence>
<dbReference type="SMART" id="SM00829">
    <property type="entry name" value="PKS_ER"/>
    <property type="match status" value="1"/>
</dbReference>
<dbReference type="Proteomes" id="UP000606974">
    <property type="component" value="Unassembled WGS sequence"/>
</dbReference>
<dbReference type="SUPFAM" id="SSF50129">
    <property type="entry name" value="GroES-like"/>
    <property type="match status" value="1"/>
</dbReference>
<dbReference type="SUPFAM" id="SSF51735">
    <property type="entry name" value="NAD(P)-binding Rossmann-fold domains"/>
    <property type="match status" value="1"/>
</dbReference>
<evidence type="ECO:0000313" key="5">
    <source>
        <dbReference type="Proteomes" id="UP000606974"/>
    </source>
</evidence>
<dbReference type="InterPro" id="IPR047122">
    <property type="entry name" value="Trans-enoyl_RdTase-like"/>
</dbReference>
<dbReference type="InterPro" id="IPR013149">
    <property type="entry name" value="ADH-like_C"/>
</dbReference>
<evidence type="ECO:0000259" key="3">
    <source>
        <dbReference type="SMART" id="SM00829"/>
    </source>
</evidence>
<evidence type="ECO:0000256" key="2">
    <source>
        <dbReference type="ARBA" id="ARBA00023002"/>
    </source>
</evidence>
<evidence type="ECO:0000256" key="1">
    <source>
        <dbReference type="ARBA" id="ARBA00008072"/>
    </source>
</evidence>
<dbReference type="InterPro" id="IPR011032">
    <property type="entry name" value="GroES-like_sf"/>
</dbReference>
<dbReference type="PANTHER" id="PTHR45348">
    <property type="entry name" value="HYPOTHETICAL OXIDOREDUCTASE (EUROFUNG)"/>
    <property type="match status" value="1"/>
</dbReference>
<dbReference type="Gene3D" id="3.40.50.720">
    <property type="entry name" value="NAD(P)-binding Rossmann-like Domain"/>
    <property type="match status" value="1"/>
</dbReference>
<dbReference type="CDD" id="cd08249">
    <property type="entry name" value="enoyl_reductase_like"/>
    <property type="match status" value="1"/>
</dbReference>
<dbReference type="AlphaFoldDB" id="A0A8H7E0P0"/>
<name>A0A8H7E0P0_9EURO</name>
<comment type="similarity">
    <text evidence="1">Belongs to the zinc-containing alcohol dehydrogenase family.</text>
</comment>
<dbReference type="Pfam" id="PF08240">
    <property type="entry name" value="ADH_N"/>
    <property type="match status" value="1"/>
</dbReference>
<dbReference type="InterPro" id="IPR013154">
    <property type="entry name" value="ADH-like_N"/>
</dbReference>
<dbReference type="Gene3D" id="3.90.180.10">
    <property type="entry name" value="Medium-chain alcohol dehydrogenases, catalytic domain"/>
    <property type="match status" value="1"/>
</dbReference>
<evidence type="ECO:0000313" key="4">
    <source>
        <dbReference type="EMBL" id="KAF7502076.1"/>
    </source>
</evidence>
<dbReference type="OrthoDB" id="48317at2759"/>
<dbReference type="PANTHER" id="PTHR45348:SF2">
    <property type="entry name" value="ZINC-TYPE ALCOHOL DEHYDROGENASE-LIKE PROTEIN C2E1P3.01"/>
    <property type="match status" value="1"/>
</dbReference>
<keyword evidence="2" id="KW-0560">Oxidoreductase</keyword>
<organism evidence="4 5">
    <name type="scientific">Endocarpon pusillum</name>
    <dbReference type="NCBI Taxonomy" id="364733"/>
    <lineage>
        <taxon>Eukaryota</taxon>
        <taxon>Fungi</taxon>
        <taxon>Dikarya</taxon>
        <taxon>Ascomycota</taxon>
        <taxon>Pezizomycotina</taxon>
        <taxon>Eurotiomycetes</taxon>
        <taxon>Chaetothyriomycetidae</taxon>
        <taxon>Verrucariales</taxon>
        <taxon>Verrucariaceae</taxon>
        <taxon>Endocarpon</taxon>
    </lineage>
</organism>
<reference evidence="4" key="1">
    <citation type="submission" date="2020-02" db="EMBL/GenBank/DDBJ databases">
        <authorList>
            <person name="Palmer J.M."/>
        </authorList>
    </citation>
    <scope>NUCLEOTIDE SEQUENCE</scope>
    <source>
        <strain evidence="4">EPUS1.4</strain>
        <tissue evidence="4">Thallus</tissue>
    </source>
</reference>
<gene>
    <name evidence="4" type="ORF">GJ744_007425</name>
</gene>
<dbReference type="EMBL" id="JAACFV010000364">
    <property type="protein sequence ID" value="KAF7502076.1"/>
    <property type="molecule type" value="Genomic_DNA"/>
</dbReference>
<proteinExistence type="inferred from homology"/>
<comment type="caution">
    <text evidence="4">The sequence shown here is derived from an EMBL/GenBank/DDBJ whole genome shotgun (WGS) entry which is preliminary data.</text>
</comment>
<keyword evidence="5" id="KW-1185">Reference proteome</keyword>
<dbReference type="InterPro" id="IPR020843">
    <property type="entry name" value="ER"/>
</dbReference>
<feature type="domain" description="Enoyl reductase (ER)" evidence="3">
    <location>
        <begin position="10"/>
        <end position="344"/>
    </location>
</feature>